<protein>
    <submittedName>
        <fullName evidence="2">Putative secreted protein</fullName>
    </submittedName>
</protein>
<evidence type="ECO:0000313" key="3">
    <source>
        <dbReference type="Proteomes" id="UP000249886"/>
    </source>
</evidence>
<keyword evidence="1" id="KW-0472">Membrane</keyword>
<evidence type="ECO:0000313" key="2">
    <source>
        <dbReference type="EMBL" id="SPW27895.1"/>
    </source>
</evidence>
<proteinExistence type="predicted"/>
<sequence length="81" mass="9053">MTLQPRPRNPIEQRKLEVRRHARRGVISVVGGVGGGLVLGVLGGSITTFLTTLIFFSALGILLGYFEYRKIQEIINHKDNY</sequence>
<keyword evidence="1" id="KW-1133">Transmembrane helix</keyword>
<dbReference type="GeneID" id="84574241"/>
<dbReference type="Proteomes" id="UP000249886">
    <property type="component" value="Unassembled WGS sequence"/>
</dbReference>
<reference evidence="2 3" key="1">
    <citation type="submission" date="2018-06" db="EMBL/GenBank/DDBJ databases">
        <authorList>
            <consortium name="Pathogen Informatics"/>
            <person name="Doyle S."/>
        </authorList>
    </citation>
    <scope>NUCLEOTIDE SEQUENCE [LARGE SCALE GENOMIC DNA]</scope>
    <source>
        <strain evidence="2 3">NCTC10254</strain>
    </source>
</reference>
<dbReference type="EMBL" id="UARK01000003">
    <property type="protein sequence ID" value="SPW27895.1"/>
    <property type="molecule type" value="Genomic_DNA"/>
</dbReference>
<keyword evidence="1" id="KW-0812">Transmembrane</keyword>
<organism evidence="2 3">
    <name type="scientific">Corynebacterium matruchotii</name>
    <dbReference type="NCBI Taxonomy" id="43768"/>
    <lineage>
        <taxon>Bacteria</taxon>
        <taxon>Bacillati</taxon>
        <taxon>Actinomycetota</taxon>
        <taxon>Actinomycetes</taxon>
        <taxon>Mycobacteriales</taxon>
        <taxon>Corynebacteriaceae</taxon>
        <taxon>Corynebacterium</taxon>
    </lineage>
</organism>
<feature type="transmembrane region" description="Helical" evidence="1">
    <location>
        <begin position="21"/>
        <end position="42"/>
    </location>
</feature>
<evidence type="ECO:0000256" key="1">
    <source>
        <dbReference type="SAM" id="Phobius"/>
    </source>
</evidence>
<dbReference type="RefSeq" id="WP_005526478.1">
    <property type="nucleotide sequence ID" value="NZ_CP050134.2"/>
</dbReference>
<comment type="caution">
    <text evidence="2">The sequence shown here is derived from an EMBL/GenBank/DDBJ whole genome shotgun (WGS) entry which is preliminary data.</text>
</comment>
<dbReference type="AlphaFoldDB" id="A0A6H9XUD3"/>
<feature type="transmembrane region" description="Helical" evidence="1">
    <location>
        <begin position="48"/>
        <end position="68"/>
    </location>
</feature>
<name>A0A6H9XUD3_9CORY</name>
<gene>
    <name evidence="2" type="ORF">NCTC10254_01089</name>
</gene>
<accession>A0A6H9XUD3</accession>